<feature type="region of interest" description="Disordered" evidence="1">
    <location>
        <begin position="74"/>
        <end position="93"/>
    </location>
</feature>
<dbReference type="OrthoDB" id="384737at2"/>
<dbReference type="Proteomes" id="UP000076021">
    <property type="component" value="Chromosome"/>
</dbReference>
<dbReference type="InterPro" id="IPR007138">
    <property type="entry name" value="ABM_dom"/>
</dbReference>
<dbReference type="EMBL" id="CP014806">
    <property type="protein sequence ID" value="AMX00720.1"/>
    <property type="molecule type" value="Genomic_DNA"/>
</dbReference>
<dbReference type="SUPFAM" id="SSF54909">
    <property type="entry name" value="Dimeric alpha+beta barrel"/>
    <property type="match status" value="1"/>
</dbReference>
<proteinExistence type="predicted"/>
<keyword evidence="4" id="KW-1185">Reference proteome</keyword>
<dbReference type="GO" id="GO:0004497">
    <property type="term" value="F:monooxygenase activity"/>
    <property type="evidence" value="ECO:0007669"/>
    <property type="project" value="UniProtKB-KW"/>
</dbReference>
<evidence type="ECO:0000256" key="1">
    <source>
        <dbReference type="SAM" id="MobiDB-lite"/>
    </source>
</evidence>
<dbReference type="KEGG" id="rst:ATY39_15730"/>
<feature type="domain" description="ABM" evidence="2">
    <location>
        <begin position="2"/>
        <end position="92"/>
    </location>
</feature>
<dbReference type="InterPro" id="IPR050404">
    <property type="entry name" value="Heme-degrading_MO"/>
</dbReference>
<accession>A0A143HGY7</accession>
<sequence>MYVVTNRIKVKKGFAEKMAPNFTRPGALQSFEGFVKVEVAVSKDFEDYDEMSVNMYWENLDGFKKWRESDAFKQAHKRPAADSNEGPKESPMLGSQIVVAEIVSRIEASTQA</sequence>
<dbReference type="Pfam" id="PF03992">
    <property type="entry name" value="ABM"/>
    <property type="match status" value="1"/>
</dbReference>
<name>A0A143HGY7_9BACL</name>
<gene>
    <name evidence="3" type="ORF">ATY39_15730</name>
</gene>
<dbReference type="AlphaFoldDB" id="A0A143HGY7"/>
<dbReference type="PROSITE" id="PS51725">
    <property type="entry name" value="ABM"/>
    <property type="match status" value="1"/>
</dbReference>
<evidence type="ECO:0000313" key="4">
    <source>
        <dbReference type="Proteomes" id="UP000076021"/>
    </source>
</evidence>
<dbReference type="PANTHER" id="PTHR34474">
    <property type="entry name" value="SIGNAL TRANSDUCTION PROTEIN TRAP"/>
    <property type="match status" value="1"/>
</dbReference>
<organism evidence="3 4">
    <name type="scientific">Rummeliibacillus stabekisii</name>
    <dbReference type="NCBI Taxonomy" id="241244"/>
    <lineage>
        <taxon>Bacteria</taxon>
        <taxon>Bacillati</taxon>
        <taxon>Bacillota</taxon>
        <taxon>Bacilli</taxon>
        <taxon>Bacillales</taxon>
        <taxon>Caryophanaceae</taxon>
        <taxon>Rummeliibacillus</taxon>
    </lineage>
</organism>
<evidence type="ECO:0000259" key="2">
    <source>
        <dbReference type="PROSITE" id="PS51725"/>
    </source>
</evidence>
<dbReference type="Gene3D" id="3.30.70.100">
    <property type="match status" value="1"/>
</dbReference>
<keyword evidence="3" id="KW-0503">Monooxygenase</keyword>
<dbReference type="NCBIfam" id="NF009840">
    <property type="entry name" value="PRK13315.1"/>
    <property type="match status" value="1"/>
</dbReference>
<dbReference type="RefSeq" id="WP_066791385.1">
    <property type="nucleotide sequence ID" value="NZ_CP014806.1"/>
</dbReference>
<evidence type="ECO:0000313" key="3">
    <source>
        <dbReference type="EMBL" id="AMX00720.1"/>
    </source>
</evidence>
<dbReference type="STRING" id="241244.ATY39_15730"/>
<protein>
    <submittedName>
        <fullName evidence="3">Heme-degrading monooxygenase IsdG</fullName>
    </submittedName>
</protein>
<reference evidence="4" key="2">
    <citation type="submission" date="2016-03" db="EMBL/GenBank/DDBJ databases">
        <authorList>
            <person name="Ploux O."/>
        </authorList>
    </citation>
    <scope>NUCLEOTIDE SEQUENCE [LARGE SCALE GENOMIC DNA]</scope>
    <source>
        <strain evidence="4">PP9</strain>
    </source>
</reference>
<dbReference type="PANTHER" id="PTHR34474:SF4">
    <property type="entry name" value="HEME OXYGENASE (STAPHYLOBILIN-PRODUCING) 1"/>
    <property type="match status" value="1"/>
</dbReference>
<keyword evidence="3" id="KW-0560">Oxidoreductase</keyword>
<dbReference type="InterPro" id="IPR011008">
    <property type="entry name" value="Dimeric_a/b-barrel"/>
</dbReference>
<reference evidence="3 4" key="1">
    <citation type="journal article" date="2016" name="Genome Announc.">
        <title>Whole-Genome Sequence of Rummeliibacillus stabekisii Strain PP9 Isolated from Antarctic Soil.</title>
        <authorList>
            <person name="da Mota F.F."/>
            <person name="Vollu R.E."/>
            <person name="Jurelevicius D."/>
            <person name="Seldin L."/>
        </authorList>
    </citation>
    <scope>NUCLEOTIDE SEQUENCE [LARGE SCALE GENOMIC DNA]</scope>
    <source>
        <strain evidence="3 4">PP9</strain>
    </source>
</reference>